<feature type="domain" description="BTB" evidence="3">
    <location>
        <begin position="417"/>
        <end position="497"/>
    </location>
</feature>
<dbReference type="EMBL" id="JAOAOG010000173">
    <property type="protein sequence ID" value="KAJ6243071.1"/>
    <property type="molecule type" value="Genomic_DNA"/>
</dbReference>
<organism evidence="4 5">
    <name type="scientific">Anaeramoeba flamelloides</name>
    <dbReference type="NCBI Taxonomy" id="1746091"/>
    <lineage>
        <taxon>Eukaryota</taxon>
        <taxon>Metamonada</taxon>
        <taxon>Anaeramoebidae</taxon>
        <taxon>Anaeramoeba</taxon>
    </lineage>
</organism>
<dbReference type="PANTHER" id="PTHR22872">
    <property type="entry name" value="BTK-BINDING PROTEIN-RELATED"/>
    <property type="match status" value="1"/>
</dbReference>
<dbReference type="SUPFAM" id="SSF50985">
    <property type="entry name" value="RCC1/BLIP-II"/>
    <property type="match status" value="1"/>
</dbReference>
<keyword evidence="1" id="KW-0677">Repeat</keyword>
<comment type="caution">
    <text evidence="4">The sequence shown here is derived from an EMBL/GenBank/DDBJ whole genome shotgun (WGS) entry which is preliminary data.</text>
</comment>
<reference evidence="4" key="1">
    <citation type="submission" date="2022-08" db="EMBL/GenBank/DDBJ databases">
        <title>Novel sulfate-reducing endosymbionts in the free-living metamonad Anaeramoeba.</title>
        <authorList>
            <person name="Jerlstrom-Hultqvist J."/>
            <person name="Cepicka I."/>
            <person name="Gallot-Lavallee L."/>
            <person name="Salas-Leiva D."/>
            <person name="Curtis B.A."/>
            <person name="Zahonova K."/>
            <person name="Pipaliya S."/>
            <person name="Dacks J."/>
            <person name="Roger A.J."/>
        </authorList>
    </citation>
    <scope>NUCLEOTIDE SEQUENCE</scope>
    <source>
        <strain evidence="4">Schooner1</strain>
    </source>
</reference>
<sequence length="536" mass="61801">MENQQIQQLNASANTITPYVLPEKKKIVQVSSGDSMSLFRTEDNEVFHFQSRSTTGKKLALQDIEDLSCGYIHSLLLNSKGEPFFIGTDNYGQSGENRSSTTPFRMKWFENKKLTIKNVQCGCYQSYLLTDDDVLYATGYNERKELGYQTKTHQKTPVLITEGVTRYWTGNYSFEVYIEKGSEITGYGESIQNNQQVLSNLVGLKGKTIIDLSAGYQNVLLLVEGQIGNEVYRYRSGTVKKLEYFDKKFPTVISNGCHHSLVRLQNGEVHGWDRSYDESIQIHKSSLKELDSPQQWKIVCGAWFSVVLPFIESTPISEDFKLMYEQKELTDLKIFGLDAHSSVLSAKLNRDAEDIKNYLLENSSKEEVEIFLEWIYCDTVSNQDVISKIALNFGIQEIKTVNWKNTLQRIFHDDDSKDFNIRVKLDEEEDDDEDEEDEFEEIPVHKFLLQARCGLFRNMFLEIEENAKYVTDFSGRALETVECFIQYLYLNEIALTADDDPELIIEELPEAGEYYQIYNVNGLNALVKKLQKQYNK</sequence>
<dbReference type="Pfam" id="PF00651">
    <property type="entry name" value="BTB"/>
    <property type="match status" value="1"/>
</dbReference>
<proteinExistence type="predicted"/>
<gene>
    <name evidence="4" type="ORF">M0813_02931</name>
</gene>
<dbReference type="Gene3D" id="2.130.10.30">
    <property type="entry name" value="Regulator of chromosome condensation 1/beta-lactamase-inhibitor protein II"/>
    <property type="match status" value="1"/>
</dbReference>
<evidence type="ECO:0000313" key="5">
    <source>
        <dbReference type="Proteomes" id="UP001150062"/>
    </source>
</evidence>
<dbReference type="InterPro" id="IPR009091">
    <property type="entry name" value="RCC1/BLIP-II"/>
</dbReference>
<protein>
    <recommendedName>
        <fullName evidence="3">BTB domain-containing protein</fullName>
    </recommendedName>
</protein>
<dbReference type="InterPro" id="IPR000210">
    <property type="entry name" value="BTB/POZ_dom"/>
</dbReference>
<dbReference type="PROSITE" id="PS50097">
    <property type="entry name" value="BTB"/>
    <property type="match status" value="1"/>
</dbReference>
<feature type="repeat" description="RCC1" evidence="2">
    <location>
        <begin position="81"/>
        <end position="132"/>
    </location>
</feature>
<evidence type="ECO:0000256" key="1">
    <source>
        <dbReference type="ARBA" id="ARBA00022737"/>
    </source>
</evidence>
<name>A0ABQ8YES5_9EUKA</name>
<keyword evidence="5" id="KW-1185">Reference proteome</keyword>
<dbReference type="PROSITE" id="PS00626">
    <property type="entry name" value="RCC1_2"/>
    <property type="match status" value="1"/>
</dbReference>
<evidence type="ECO:0000259" key="3">
    <source>
        <dbReference type="PROSITE" id="PS50097"/>
    </source>
</evidence>
<accession>A0ABQ8YES5</accession>
<dbReference type="PROSITE" id="PS50012">
    <property type="entry name" value="RCC1_3"/>
    <property type="match status" value="1"/>
</dbReference>
<dbReference type="Proteomes" id="UP001150062">
    <property type="component" value="Unassembled WGS sequence"/>
</dbReference>
<dbReference type="Gene3D" id="3.30.710.10">
    <property type="entry name" value="Potassium Channel Kv1.1, Chain A"/>
    <property type="match status" value="1"/>
</dbReference>
<evidence type="ECO:0000313" key="4">
    <source>
        <dbReference type="EMBL" id="KAJ6243071.1"/>
    </source>
</evidence>
<dbReference type="InterPro" id="IPR000408">
    <property type="entry name" value="Reg_chr_condens"/>
</dbReference>
<evidence type="ECO:0000256" key="2">
    <source>
        <dbReference type="PROSITE-ProRule" id="PRU00235"/>
    </source>
</evidence>
<dbReference type="CDD" id="cd18186">
    <property type="entry name" value="BTB_POZ_ZBTB_KLHL-like"/>
    <property type="match status" value="1"/>
</dbReference>
<dbReference type="SUPFAM" id="SSF54695">
    <property type="entry name" value="POZ domain"/>
    <property type="match status" value="1"/>
</dbReference>
<dbReference type="InterPro" id="IPR051625">
    <property type="entry name" value="Signaling_Regulatory_Domain"/>
</dbReference>
<dbReference type="InterPro" id="IPR011333">
    <property type="entry name" value="SKP1/BTB/POZ_sf"/>
</dbReference>